<evidence type="ECO:0000256" key="1">
    <source>
        <dbReference type="ARBA" id="ARBA00004141"/>
    </source>
</evidence>
<organism evidence="10">
    <name type="scientific">Atractomorpha echinata</name>
    <dbReference type="NCBI Taxonomy" id="52677"/>
    <lineage>
        <taxon>Eukaryota</taxon>
        <taxon>Viridiplantae</taxon>
        <taxon>Chlorophyta</taxon>
        <taxon>core chlorophytes</taxon>
        <taxon>Chlorophyceae</taxon>
        <taxon>CS clade</taxon>
        <taxon>Sphaeropleales</taxon>
        <taxon>Sphaeropleaceae</taxon>
        <taxon>Atractomorpha</taxon>
    </lineage>
</organism>
<dbReference type="PROSITE" id="PS50999">
    <property type="entry name" value="COX2_TM"/>
    <property type="match status" value="1"/>
</dbReference>
<dbReference type="PANTHER" id="PTHR22888:SF9">
    <property type="entry name" value="CYTOCHROME C OXIDASE SUBUNIT 2"/>
    <property type="match status" value="1"/>
</dbReference>
<dbReference type="GO" id="GO:0004129">
    <property type="term" value="F:cytochrome-c oxidase activity"/>
    <property type="evidence" value="ECO:0007669"/>
    <property type="project" value="InterPro"/>
</dbReference>
<protein>
    <recommendedName>
        <fullName evidence="6">Cytochrome c oxidase polypeptide II</fullName>
    </recommendedName>
</protein>
<gene>
    <name evidence="10" type="primary">cox2a</name>
</gene>
<evidence type="ECO:0000256" key="3">
    <source>
        <dbReference type="ARBA" id="ARBA00022692"/>
    </source>
</evidence>
<geneLocation type="mitochondrion" evidence="10"/>
<proteinExistence type="inferred from homology"/>
<keyword evidence="10" id="KW-0496">Mitochondrion</keyword>
<evidence type="ECO:0000259" key="8">
    <source>
        <dbReference type="PROSITE" id="PS50857"/>
    </source>
</evidence>
<evidence type="ECO:0000259" key="9">
    <source>
        <dbReference type="PROSITE" id="PS50999"/>
    </source>
</evidence>
<dbReference type="Pfam" id="PF02790">
    <property type="entry name" value="COX2_TM"/>
    <property type="match status" value="1"/>
</dbReference>
<evidence type="ECO:0000256" key="4">
    <source>
        <dbReference type="ARBA" id="ARBA00022989"/>
    </source>
</evidence>
<keyword evidence="3 7" id="KW-0812">Transmembrane</keyword>
<dbReference type="GO" id="GO:0016020">
    <property type="term" value="C:membrane"/>
    <property type="evidence" value="ECO:0007669"/>
    <property type="project" value="UniProtKB-SubCell"/>
</dbReference>
<name>A0A076YIA5_9CHLO</name>
<dbReference type="InterPro" id="IPR045187">
    <property type="entry name" value="CcO_II"/>
</dbReference>
<dbReference type="PANTHER" id="PTHR22888">
    <property type="entry name" value="CYTOCHROME C OXIDASE, SUBUNIT II"/>
    <property type="match status" value="1"/>
</dbReference>
<evidence type="ECO:0000256" key="6">
    <source>
        <dbReference type="ARBA" id="ARBA00031389"/>
    </source>
</evidence>
<evidence type="ECO:0000256" key="7">
    <source>
        <dbReference type="SAM" id="Phobius"/>
    </source>
</evidence>
<dbReference type="GO" id="GO:0005507">
    <property type="term" value="F:copper ion binding"/>
    <property type="evidence" value="ECO:0007669"/>
    <property type="project" value="InterPro"/>
</dbReference>
<dbReference type="AlphaFoldDB" id="A0A076YIA5"/>
<keyword evidence="5 7" id="KW-0472">Membrane</keyword>
<dbReference type="GO" id="GO:0042773">
    <property type="term" value="P:ATP synthesis coupled electron transport"/>
    <property type="evidence" value="ECO:0007669"/>
    <property type="project" value="TreeGrafter"/>
</dbReference>
<reference evidence="10" key="1">
    <citation type="journal article" date="2014" name="Genome Biol. Evol.">
        <title>Gene arrangement convergence, diverse intron content, and genetic code modifications in mitochondrial genomes of Sphaeropleales (Chlorophyta).</title>
        <authorList>
            <person name="Fucikova K."/>
            <person name="Lewis P.O."/>
            <person name="Gonzalez-Halphen D."/>
            <person name="Lewis L.A."/>
        </authorList>
    </citation>
    <scope>NUCLEOTIDE SEQUENCE</scope>
    <source>
        <strain evidence="10">UTEX 2309</strain>
    </source>
</reference>
<dbReference type="InterPro" id="IPR036257">
    <property type="entry name" value="Cyt_c_oxidase_su2_TM_sf"/>
</dbReference>
<dbReference type="PRINTS" id="PR01166">
    <property type="entry name" value="CYCOXIDASEII"/>
</dbReference>
<comment type="subcellular location">
    <subcellularLocation>
        <location evidence="1">Membrane</location>
        <topology evidence="1">Multi-pass membrane protein</topology>
    </subcellularLocation>
</comment>
<dbReference type="InterPro" id="IPR002429">
    <property type="entry name" value="CcO_II-like_C"/>
</dbReference>
<comment type="similarity">
    <text evidence="2">Belongs to the cytochrome c oxidase subunit 2 family.</text>
</comment>
<evidence type="ECO:0000313" key="10">
    <source>
        <dbReference type="EMBL" id="AIK66615.1"/>
    </source>
</evidence>
<dbReference type="PROSITE" id="PS50857">
    <property type="entry name" value="COX2_CUA"/>
    <property type="match status" value="1"/>
</dbReference>
<evidence type="ECO:0000256" key="2">
    <source>
        <dbReference type="ARBA" id="ARBA00007866"/>
    </source>
</evidence>
<keyword evidence="4 7" id="KW-1133">Transmembrane helix</keyword>
<dbReference type="SUPFAM" id="SSF81464">
    <property type="entry name" value="Cytochrome c oxidase subunit II-like, transmembrane region"/>
    <property type="match status" value="1"/>
</dbReference>
<dbReference type="EMBL" id="KJ845682">
    <property type="protein sequence ID" value="AIK66615.1"/>
    <property type="molecule type" value="Genomic_DNA"/>
</dbReference>
<feature type="domain" description="Cytochrome oxidase subunit II copper A binding" evidence="8">
    <location>
        <begin position="125"/>
        <end position="163"/>
    </location>
</feature>
<accession>A0A076YIA5</accession>
<dbReference type="Gene3D" id="1.10.287.90">
    <property type="match status" value="1"/>
</dbReference>
<dbReference type="InterPro" id="IPR011759">
    <property type="entry name" value="Cyt_c_oxidase_su2_TM_dom"/>
</dbReference>
<feature type="transmembrane region" description="Helical" evidence="7">
    <location>
        <begin position="54"/>
        <end position="73"/>
    </location>
</feature>
<sequence>MKRPVASPWKRIYKCIFMTFLFKTFADAPTPWQVSFQDPATSSAEGIIDLHGDIRFFMIVIATLVVWLILRICTAFHYSSQKLPEDFNHHTNLERVWAIIPSIIVIRIALPSRTLIYSFDDRIGRPALTVKVIGRQWFWSYEMKEHVRHSLIQPSLLLEEGKI</sequence>
<feature type="domain" description="Cytochrome oxidase subunit II transmembrane region profile" evidence="9">
    <location>
        <begin position="28"/>
        <end position="123"/>
    </location>
</feature>
<evidence type="ECO:0000256" key="5">
    <source>
        <dbReference type="ARBA" id="ARBA00023136"/>
    </source>
</evidence>